<proteinExistence type="predicted"/>
<protein>
    <recommendedName>
        <fullName evidence="4">DUF2911 domain-containing protein</fullName>
    </recommendedName>
</protein>
<sequence length="204" mass="22580">MKRVFFSLAIALSGVGAQAQTEATAPAPTPVALSVVARLPEVDKSPLDMCYYPANYPVLKIQDKATEPLVARVIYSRPMANNRAVFGELVEWNKVWRLGANEATELELYRDVKIGGKKIIKGKYTIYAIPSTDAWTLILNKDTDTWGAFKYDDKKDVVRVQVPVKKTGAPVNAFSMMFEKGSNDTILLDIAWENAMVALPIALK</sequence>
<evidence type="ECO:0000313" key="2">
    <source>
        <dbReference type="EMBL" id="SHF62140.1"/>
    </source>
</evidence>
<dbReference type="Proteomes" id="UP000184368">
    <property type="component" value="Unassembled WGS sequence"/>
</dbReference>
<dbReference type="InterPro" id="IPR021314">
    <property type="entry name" value="DUF2911"/>
</dbReference>
<evidence type="ECO:0008006" key="4">
    <source>
        <dbReference type="Google" id="ProtNLM"/>
    </source>
</evidence>
<name>A0A1M5D5M3_9BACT</name>
<feature type="chain" id="PRO_5012273991" description="DUF2911 domain-containing protein" evidence="1">
    <location>
        <begin position="20"/>
        <end position="204"/>
    </location>
</feature>
<dbReference type="STRING" id="1302690.BUE76_21065"/>
<reference evidence="2 3" key="1">
    <citation type="submission" date="2016-11" db="EMBL/GenBank/DDBJ databases">
        <authorList>
            <person name="Jaros S."/>
            <person name="Januszkiewicz K."/>
            <person name="Wedrychowicz H."/>
        </authorList>
    </citation>
    <scope>NUCLEOTIDE SEQUENCE [LARGE SCALE GENOMIC DNA]</scope>
    <source>
        <strain evidence="2 3">DSM 26897</strain>
    </source>
</reference>
<dbReference type="OrthoDB" id="9808374at2"/>
<dbReference type="AlphaFoldDB" id="A0A1M5D5M3"/>
<dbReference type="Pfam" id="PF11138">
    <property type="entry name" value="DUF2911"/>
    <property type="match status" value="1"/>
</dbReference>
<keyword evidence="1" id="KW-0732">Signal</keyword>
<feature type="signal peptide" evidence="1">
    <location>
        <begin position="1"/>
        <end position="19"/>
    </location>
</feature>
<organism evidence="2 3">
    <name type="scientific">Cnuella takakiae</name>
    <dbReference type="NCBI Taxonomy" id="1302690"/>
    <lineage>
        <taxon>Bacteria</taxon>
        <taxon>Pseudomonadati</taxon>
        <taxon>Bacteroidota</taxon>
        <taxon>Chitinophagia</taxon>
        <taxon>Chitinophagales</taxon>
        <taxon>Chitinophagaceae</taxon>
        <taxon>Cnuella</taxon>
    </lineage>
</organism>
<evidence type="ECO:0000313" key="3">
    <source>
        <dbReference type="Proteomes" id="UP000184368"/>
    </source>
</evidence>
<keyword evidence="3" id="KW-1185">Reference proteome</keyword>
<dbReference type="RefSeq" id="WP_073044198.1">
    <property type="nucleotide sequence ID" value="NZ_FQUO01000010.1"/>
</dbReference>
<dbReference type="EMBL" id="FQUO01000010">
    <property type="protein sequence ID" value="SHF62140.1"/>
    <property type="molecule type" value="Genomic_DNA"/>
</dbReference>
<accession>A0A1M5D5M3</accession>
<gene>
    <name evidence="2" type="ORF">SAMN05444008_11082</name>
</gene>
<evidence type="ECO:0000256" key="1">
    <source>
        <dbReference type="SAM" id="SignalP"/>
    </source>
</evidence>